<dbReference type="AlphaFoldDB" id="A0A177DX69"/>
<keyword evidence="3" id="KW-1185">Reference proteome</keyword>
<dbReference type="VEuPathDB" id="FungiDB:CC77DRAFT_1057558"/>
<dbReference type="Proteomes" id="UP000077248">
    <property type="component" value="Unassembled WGS sequence"/>
</dbReference>
<protein>
    <recommendedName>
        <fullName evidence="4">HMG box domain-containing protein</fullName>
    </recommendedName>
</protein>
<dbReference type="KEGG" id="aalt:CC77DRAFT_1057558"/>
<dbReference type="EMBL" id="KV441471">
    <property type="protein sequence ID" value="OAG24335.1"/>
    <property type="molecule type" value="Genomic_DNA"/>
</dbReference>
<organism evidence="2 3">
    <name type="scientific">Alternaria alternata</name>
    <name type="common">Alternaria rot fungus</name>
    <name type="synonym">Torula alternata</name>
    <dbReference type="NCBI Taxonomy" id="5599"/>
    <lineage>
        <taxon>Eukaryota</taxon>
        <taxon>Fungi</taxon>
        <taxon>Dikarya</taxon>
        <taxon>Ascomycota</taxon>
        <taxon>Pezizomycotina</taxon>
        <taxon>Dothideomycetes</taxon>
        <taxon>Pleosporomycetidae</taxon>
        <taxon>Pleosporales</taxon>
        <taxon>Pleosporineae</taxon>
        <taxon>Pleosporaceae</taxon>
        <taxon>Alternaria</taxon>
        <taxon>Alternaria sect. Alternaria</taxon>
        <taxon>Alternaria alternata complex</taxon>
    </lineage>
</organism>
<gene>
    <name evidence="2" type="ORF">CC77DRAFT_1057558</name>
</gene>
<evidence type="ECO:0000256" key="1">
    <source>
        <dbReference type="SAM" id="MobiDB-lite"/>
    </source>
</evidence>
<feature type="compositionally biased region" description="Low complexity" evidence="1">
    <location>
        <begin position="1"/>
        <end position="10"/>
    </location>
</feature>
<dbReference type="InterPro" id="IPR036910">
    <property type="entry name" value="HMG_box_dom_sf"/>
</dbReference>
<feature type="region of interest" description="Disordered" evidence="1">
    <location>
        <begin position="61"/>
        <end position="81"/>
    </location>
</feature>
<dbReference type="OMA" id="YFKAHRD"/>
<feature type="region of interest" description="Disordered" evidence="1">
    <location>
        <begin position="1"/>
        <end position="34"/>
    </location>
</feature>
<evidence type="ECO:0000313" key="3">
    <source>
        <dbReference type="Proteomes" id="UP000077248"/>
    </source>
</evidence>
<evidence type="ECO:0000313" key="2">
    <source>
        <dbReference type="EMBL" id="OAG24335.1"/>
    </source>
</evidence>
<proteinExistence type="predicted"/>
<feature type="compositionally biased region" description="Low complexity" evidence="1">
    <location>
        <begin position="17"/>
        <end position="27"/>
    </location>
</feature>
<dbReference type="SUPFAM" id="SSF47095">
    <property type="entry name" value="HMG-box"/>
    <property type="match status" value="1"/>
</dbReference>
<accession>A0A177DX69</accession>
<evidence type="ECO:0008006" key="4">
    <source>
        <dbReference type="Google" id="ProtNLM"/>
    </source>
</evidence>
<reference evidence="2 3" key="1">
    <citation type="submission" date="2016-05" db="EMBL/GenBank/DDBJ databases">
        <title>Comparative analysis of secretome profiles of manganese(II)-oxidizing ascomycete fungi.</title>
        <authorList>
            <consortium name="DOE Joint Genome Institute"/>
            <person name="Zeiner C.A."/>
            <person name="Purvine S.O."/>
            <person name="Zink E.M."/>
            <person name="Wu S."/>
            <person name="Pasa-Tolic L."/>
            <person name="Chaput D.L."/>
            <person name="Haridas S."/>
            <person name="Grigoriev I.V."/>
            <person name="Santelli C.M."/>
            <person name="Hansel C.M."/>
        </authorList>
    </citation>
    <scope>NUCLEOTIDE SEQUENCE [LARGE SCALE GENOMIC DNA]</scope>
    <source>
        <strain evidence="2 3">SRC1lrK2f</strain>
    </source>
</reference>
<name>A0A177DX69_ALTAL</name>
<sequence length="81" mass="8924">MATTTTTKTTIPKATNGAGVKKAAPKGGRVGKKNNARTAMAKMQAYFKAHRDEYKDLSFKEQQQELGKKWKASPENPKNNV</sequence>
<dbReference type="RefSeq" id="XP_018389756.1">
    <property type="nucleotide sequence ID" value="XM_018528029.1"/>
</dbReference>
<dbReference type="GeneID" id="29113623"/>